<protein>
    <submittedName>
        <fullName evidence="2">NADP-dependent oxidoreductase</fullName>
    </submittedName>
</protein>
<dbReference type="PANTHER" id="PTHR11695:SF648">
    <property type="entry name" value="ZINC-BINDING OXIDOREDUCTASE"/>
    <property type="match status" value="1"/>
</dbReference>
<dbReference type="Gene3D" id="3.40.50.720">
    <property type="entry name" value="NAD(P)-binding Rossmann-like Domain"/>
    <property type="match status" value="1"/>
</dbReference>
<organism evidence="2 3">
    <name type="scientific">Streptomyces akebiae</name>
    <dbReference type="NCBI Taxonomy" id="2865673"/>
    <lineage>
        <taxon>Bacteria</taxon>
        <taxon>Bacillati</taxon>
        <taxon>Actinomycetota</taxon>
        <taxon>Actinomycetes</taxon>
        <taxon>Kitasatosporales</taxon>
        <taxon>Streptomycetaceae</taxon>
        <taxon>Streptomyces</taxon>
    </lineage>
</organism>
<sequence>MSKAYVFTEYGGPETQTFVDLPRPVPGPGQLLVAVHAAGVNPVDWKVRAGYLRAVLPLTLPAVLGTEVSGVVEEIGDGVEGFGIGDEVFGALPLAGGYAEHALLPAQTAAHKPTAVSFTDAAALSVSAATAHQGIDRLNLTPGATLLVNGAGGGIGVAALQIARDLGVTVIGTASPGKAEFASSLGATHVAYGQGVAERVAAVTPNGVDAILDLVGGDALYAVAGLAVDKSRIVTAVDPTAASELGGDYFQVAQNGEALAPLAELVESGMLDPHVTKVAPFTEAAMALTAVEAGHSLGKTVLKVR</sequence>
<dbReference type="Pfam" id="PF08240">
    <property type="entry name" value="ADH_N"/>
    <property type="match status" value="1"/>
</dbReference>
<keyword evidence="3" id="KW-1185">Reference proteome</keyword>
<dbReference type="Proteomes" id="UP000827138">
    <property type="component" value="Chromosome"/>
</dbReference>
<dbReference type="SUPFAM" id="SSF51735">
    <property type="entry name" value="NAD(P)-binding Rossmann-fold domains"/>
    <property type="match status" value="1"/>
</dbReference>
<dbReference type="CDD" id="cd05289">
    <property type="entry name" value="MDR_like_2"/>
    <property type="match status" value="1"/>
</dbReference>
<dbReference type="InterPro" id="IPR013154">
    <property type="entry name" value="ADH-like_N"/>
</dbReference>
<dbReference type="InterPro" id="IPR011032">
    <property type="entry name" value="GroES-like_sf"/>
</dbReference>
<accession>A0ABX8XU15</accession>
<dbReference type="SUPFAM" id="SSF50129">
    <property type="entry name" value="GroES-like"/>
    <property type="match status" value="1"/>
</dbReference>
<evidence type="ECO:0000259" key="1">
    <source>
        <dbReference type="SMART" id="SM00829"/>
    </source>
</evidence>
<dbReference type="InterPro" id="IPR020843">
    <property type="entry name" value="ER"/>
</dbReference>
<dbReference type="EMBL" id="CP080647">
    <property type="protein sequence ID" value="QYX79411.1"/>
    <property type="molecule type" value="Genomic_DNA"/>
</dbReference>
<dbReference type="SMART" id="SM00829">
    <property type="entry name" value="PKS_ER"/>
    <property type="match status" value="1"/>
</dbReference>
<feature type="domain" description="Enoyl reductase (ER)" evidence="1">
    <location>
        <begin position="11"/>
        <end position="302"/>
    </location>
</feature>
<reference evidence="2 3" key="1">
    <citation type="submission" date="2021-08" db="EMBL/GenBank/DDBJ databases">
        <authorList>
            <person name="Ping M."/>
        </authorList>
    </citation>
    <scope>NUCLEOTIDE SEQUENCE [LARGE SCALE GENOMIC DNA]</scope>
    <source>
        <strain evidence="2 3">MG28</strain>
    </source>
</reference>
<gene>
    <name evidence="2" type="ORF">K1J60_25440</name>
</gene>
<proteinExistence type="predicted"/>
<dbReference type="InterPro" id="IPR050700">
    <property type="entry name" value="YIM1/Zinc_Alcohol_DH_Fams"/>
</dbReference>
<evidence type="ECO:0000313" key="3">
    <source>
        <dbReference type="Proteomes" id="UP000827138"/>
    </source>
</evidence>
<dbReference type="Gene3D" id="3.90.180.10">
    <property type="entry name" value="Medium-chain alcohol dehydrogenases, catalytic domain"/>
    <property type="match status" value="1"/>
</dbReference>
<dbReference type="PANTHER" id="PTHR11695">
    <property type="entry name" value="ALCOHOL DEHYDROGENASE RELATED"/>
    <property type="match status" value="1"/>
</dbReference>
<dbReference type="RefSeq" id="WP_220648201.1">
    <property type="nucleotide sequence ID" value="NZ_CP080647.1"/>
</dbReference>
<evidence type="ECO:0000313" key="2">
    <source>
        <dbReference type="EMBL" id="QYX79411.1"/>
    </source>
</evidence>
<name>A0ABX8XU15_9ACTN</name>
<dbReference type="Pfam" id="PF13602">
    <property type="entry name" value="ADH_zinc_N_2"/>
    <property type="match status" value="1"/>
</dbReference>
<dbReference type="InterPro" id="IPR036291">
    <property type="entry name" value="NAD(P)-bd_dom_sf"/>
</dbReference>